<dbReference type="RefSeq" id="WP_145234841.1">
    <property type="nucleotide sequence ID" value="NZ_VNFF01000004.1"/>
</dbReference>
<evidence type="ECO:0000313" key="2">
    <source>
        <dbReference type="Proteomes" id="UP000317938"/>
    </source>
</evidence>
<evidence type="ECO:0000313" key="1">
    <source>
        <dbReference type="EMBL" id="TVU85027.1"/>
    </source>
</evidence>
<proteinExistence type="predicted"/>
<reference evidence="1 2" key="1">
    <citation type="submission" date="2019-07" db="EMBL/GenBank/DDBJ databases">
        <title>Diversity of Bacteria from Kongsfjorden, Arctic.</title>
        <authorList>
            <person name="Yu Y."/>
        </authorList>
    </citation>
    <scope>NUCLEOTIDE SEQUENCE [LARGE SCALE GENOMIC DNA]</scope>
    <source>
        <strain evidence="1 2">SM1927</strain>
    </source>
</reference>
<name>A0ABY3FH23_9GAMM</name>
<accession>A0ABY3FH23</accession>
<gene>
    <name evidence="1" type="ORF">FQP85_05085</name>
</gene>
<protein>
    <submittedName>
        <fullName evidence="1">Uncharacterized protein</fullName>
    </submittedName>
</protein>
<comment type="caution">
    <text evidence="1">The sequence shown here is derived from an EMBL/GenBank/DDBJ whole genome shotgun (WGS) entry which is preliminary data.</text>
</comment>
<dbReference type="Proteomes" id="UP000317938">
    <property type="component" value="Unassembled WGS sequence"/>
</dbReference>
<organism evidence="1 2">
    <name type="scientific">Pseudoalteromonas neustonica</name>
    <dbReference type="NCBI Taxonomy" id="1840331"/>
    <lineage>
        <taxon>Bacteria</taxon>
        <taxon>Pseudomonadati</taxon>
        <taxon>Pseudomonadota</taxon>
        <taxon>Gammaproteobacteria</taxon>
        <taxon>Alteromonadales</taxon>
        <taxon>Pseudoalteromonadaceae</taxon>
        <taxon>Pseudoalteromonas</taxon>
    </lineage>
</organism>
<keyword evidence="2" id="KW-1185">Reference proteome</keyword>
<sequence>MYQSEFKDALERTKKFGLHVDHVEFSSARLLTSDLQQKFPYMLRDAVGEIGVEELVGECLSIHHRLLEVLEKIIGGKCYFTIGYVETDRKMFYQSESDLKKLMETGISNPSLNIHAWITLPTMEIIDVSLPTSYAVLNNIKDGLGSIIASHADELKGGMKYRPMVIGEDYLRKIGALID</sequence>
<dbReference type="EMBL" id="VNFF01000004">
    <property type="protein sequence ID" value="TVU85027.1"/>
    <property type="molecule type" value="Genomic_DNA"/>
</dbReference>